<accession>A0A378KVD4</accession>
<evidence type="ECO:0000313" key="1">
    <source>
        <dbReference type="EMBL" id="KTD43270.1"/>
    </source>
</evidence>
<reference evidence="1 3" key="1">
    <citation type="submission" date="2015-11" db="EMBL/GenBank/DDBJ databases">
        <title>Genomic analysis of 38 Legionella species identifies large and diverse effector repertoires.</title>
        <authorList>
            <person name="Burstein D."/>
            <person name="Amaro F."/>
            <person name="Zusman T."/>
            <person name="Lifshitz Z."/>
            <person name="Cohen O."/>
            <person name="Gilbert J.A."/>
            <person name="Pupko T."/>
            <person name="Shuman H.A."/>
            <person name="Segal G."/>
        </authorList>
    </citation>
    <scope>NUCLEOTIDE SEQUENCE [LARGE SCALE GENOMIC DNA]</scope>
    <source>
        <strain evidence="1 3">ATCC 49507</strain>
    </source>
</reference>
<organism evidence="2 4">
    <name type="scientific">Legionella quateirensis</name>
    <dbReference type="NCBI Taxonomy" id="45072"/>
    <lineage>
        <taxon>Bacteria</taxon>
        <taxon>Pseudomonadati</taxon>
        <taxon>Pseudomonadota</taxon>
        <taxon>Gammaproteobacteria</taxon>
        <taxon>Legionellales</taxon>
        <taxon>Legionellaceae</taxon>
        <taxon>Legionella</taxon>
    </lineage>
</organism>
<reference evidence="2 4" key="2">
    <citation type="submission" date="2018-06" db="EMBL/GenBank/DDBJ databases">
        <authorList>
            <consortium name="Pathogen Informatics"/>
            <person name="Doyle S."/>
        </authorList>
    </citation>
    <scope>NUCLEOTIDE SEQUENCE [LARGE SCALE GENOMIC DNA]</scope>
    <source>
        <strain evidence="2 4">NCTC12376</strain>
    </source>
</reference>
<keyword evidence="2" id="KW-0378">Hydrolase</keyword>
<protein>
    <submittedName>
        <fullName evidence="2">Secreted endonuclease</fullName>
    </submittedName>
</protein>
<dbReference type="RefSeq" id="WP_058475293.1">
    <property type="nucleotide sequence ID" value="NZ_CAAAIL010000010.1"/>
</dbReference>
<evidence type="ECO:0000313" key="3">
    <source>
        <dbReference type="Proteomes" id="UP000054639"/>
    </source>
</evidence>
<gene>
    <name evidence="1" type="ORF">Lqua_3171</name>
    <name evidence="2" type="ORF">NCTC12376_01965</name>
</gene>
<evidence type="ECO:0000313" key="4">
    <source>
        <dbReference type="Proteomes" id="UP000254230"/>
    </source>
</evidence>
<dbReference type="AlphaFoldDB" id="A0A378KVD4"/>
<dbReference type="OrthoDB" id="5647842at2"/>
<proteinExistence type="predicted"/>
<dbReference type="GO" id="GO:0004519">
    <property type="term" value="F:endonuclease activity"/>
    <property type="evidence" value="ECO:0007669"/>
    <property type="project" value="UniProtKB-KW"/>
</dbReference>
<dbReference type="EMBL" id="LNYR01000048">
    <property type="protein sequence ID" value="KTD43270.1"/>
    <property type="molecule type" value="Genomic_DNA"/>
</dbReference>
<dbReference type="PROSITE" id="PS51257">
    <property type="entry name" value="PROKAR_LIPOPROTEIN"/>
    <property type="match status" value="1"/>
</dbReference>
<evidence type="ECO:0000313" key="2">
    <source>
        <dbReference type="EMBL" id="STY18149.1"/>
    </source>
</evidence>
<dbReference type="STRING" id="45072.Lqua_3171"/>
<dbReference type="Proteomes" id="UP000254230">
    <property type="component" value="Unassembled WGS sequence"/>
</dbReference>
<keyword evidence="2" id="KW-0540">Nuclease</keyword>
<name>A0A378KVD4_9GAMM</name>
<dbReference type="EMBL" id="UGOW01000001">
    <property type="protein sequence ID" value="STY18149.1"/>
    <property type="molecule type" value="Genomic_DNA"/>
</dbReference>
<sequence length="126" mass="14045">MNKYLVMIFIIMGLTACSEQGEQYYRSNPKVLQMAIKSCPEKQPAGLTCEQIQQLGSRLSSLAYQLQLNPQAFGNKILAIQQTIAKQKLELKTGGLNTELKASIAQNEHDLADYLAVVKWLESPES</sequence>
<keyword evidence="3" id="KW-1185">Reference proteome</keyword>
<dbReference type="Proteomes" id="UP000054639">
    <property type="component" value="Unassembled WGS sequence"/>
</dbReference>
<keyword evidence="2" id="KW-0255">Endonuclease</keyword>